<organism evidence="20 21">
    <name type="scientific">Branchiostoma belcheri</name>
    <name type="common">Amphioxus</name>
    <dbReference type="NCBI Taxonomy" id="7741"/>
    <lineage>
        <taxon>Eukaryota</taxon>
        <taxon>Metazoa</taxon>
        <taxon>Chordata</taxon>
        <taxon>Cephalochordata</taxon>
        <taxon>Leptocardii</taxon>
        <taxon>Amphioxiformes</taxon>
        <taxon>Branchiostomatidae</taxon>
        <taxon>Branchiostoma</taxon>
    </lineage>
</organism>
<comment type="subcellular location">
    <subcellularLocation>
        <location evidence="1">Endoplasmic reticulum membrane</location>
        <topology evidence="1">Multi-pass membrane protein</topology>
    </subcellularLocation>
</comment>
<proteinExistence type="inferred from homology"/>
<evidence type="ECO:0000313" key="20">
    <source>
        <dbReference type="Proteomes" id="UP000515135"/>
    </source>
</evidence>
<keyword evidence="13 17" id="KW-0472">Membrane</keyword>
<accession>A0A6P5ATS6</accession>
<evidence type="ECO:0000256" key="15">
    <source>
        <dbReference type="ARBA" id="ARBA00070012"/>
    </source>
</evidence>
<dbReference type="InterPro" id="IPR049127">
    <property type="entry name" value="TECR-like_N"/>
</dbReference>
<feature type="transmembrane region" description="Helical" evidence="17">
    <location>
        <begin position="161"/>
        <end position="178"/>
    </location>
</feature>
<keyword evidence="20" id="KW-1185">Reference proteome</keyword>
<evidence type="ECO:0000256" key="8">
    <source>
        <dbReference type="ARBA" id="ARBA00022832"/>
    </source>
</evidence>
<name>A0A6P5ATS6_BRABE</name>
<evidence type="ECO:0000256" key="6">
    <source>
        <dbReference type="ARBA" id="ARBA00022692"/>
    </source>
</evidence>
<dbReference type="EC" id="1.3.1.93" evidence="4"/>
<evidence type="ECO:0000256" key="13">
    <source>
        <dbReference type="ARBA" id="ARBA00023136"/>
    </source>
</evidence>
<evidence type="ECO:0000256" key="16">
    <source>
        <dbReference type="ARBA" id="ARBA00079977"/>
    </source>
</evidence>
<gene>
    <name evidence="21" type="primary">LOC109486152</name>
</gene>
<dbReference type="Pfam" id="PF21696">
    <property type="entry name" value="TECR_N"/>
    <property type="match status" value="1"/>
</dbReference>
<evidence type="ECO:0000256" key="17">
    <source>
        <dbReference type="SAM" id="Phobius"/>
    </source>
</evidence>
<keyword evidence="7" id="KW-0256">Endoplasmic reticulum</keyword>
<evidence type="ECO:0000313" key="21">
    <source>
        <dbReference type="RefSeq" id="XP_019645416.1"/>
    </source>
</evidence>
<reference evidence="21" key="1">
    <citation type="submission" date="2025-08" db="UniProtKB">
        <authorList>
            <consortium name="RefSeq"/>
        </authorList>
    </citation>
    <scope>IDENTIFICATION</scope>
    <source>
        <tissue evidence="21">Gonad</tissue>
    </source>
</reference>
<keyword evidence="14" id="KW-0275">Fatty acid biosynthesis</keyword>
<evidence type="ECO:0000256" key="7">
    <source>
        <dbReference type="ARBA" id="ARBA00022824"/>
    </source>
</evidence>
<keyword evidence="6 17" id="KW-0812">Transmembrane</keyword>
<evidence type="ECO:0000256" key="1">
    <source>
        <dbReference type="ARBA" id="ARBA00004477"/>
    </source>
</evidence>
<dbReference type="PROSITE" id="PS50244">
    <property type="entry name" value="S5A_REDUCTASE"/>
    <property type="match status" value="1"/>
</dbReference>
<evidence type="ECO:0000256" key="11">
    <source>
        <dbReference type="ARBA" id="ARBA00023002"/>
    </source>
</evidence>
<dbReference type="OrthoDB" id="540503at2759"/>
<keyword evidence="5" id="KW-0444">Lipid biosynthesis</keyword>
<evidence type="ECO:0000256" key="9">
    <source>
        <dbReference type="ARBA" id="ARBA00022857"/>
    </source>
</evidence>
<feature type="transmembrane region" description="Helical" evidence="17">
    <location>
        <begin position="259"/>
        <end position="279"/>
    </location>
</feature>
<dbReference type="InterPro" id="IPR001104">
    <property type="entry name" value="3-oxo-5_a-steroid_4-DH_C"/>
</dbReference>
<dbReference type="SUPFAM" id="SSF54236">
    <property type="entry name" value="Ubiquitin-like"/>
    <property type="match status" value="1"/>
</dbReference>
<dbReference type="GO" id="GO:0102758">
    <property type="term" value="F:very-long-chain enoyl-CoA reductase activity"/>
    <property type="evidence" value="ECO:0007669"/>
    <property type="project" value="UniProtKB-EC"/>
</dbReference>
<evidence type="ECO:0000259" key="19">
    <source>
        <dbReference type="Pfam" id="PF21696"/>
    </source>
</evidence>
<feature type="domain" description="3-oxo-5-alpha-steroid 4-dehydrogenase C-terminal" evidence="18">
    <location>
        <begin position="150"/>
        <end position="303"/>
    </location>
</feature>
<dbReference type="RefSeq" id="XP_019645416.1">
    <property type="nucleotide sequence ID" value="XM_019789857.1"/>
</dbReference>
<evidence type="ECO:0000256" key="2">
    <source>
        <dbReference type="ARBA" id="ARBA00005194"/>
    </source>
</evidence>
<keyword evidence="12" id="KW-0443">Lipid metabolism</keyword>
<evidence type="ECO:0000256" key="10">
    <source>
        <dbReference type="ARBA" id="ARBA00022989"/>
    </source>
</evidence>
<dbReference type="PANTHER" id="PTHR10556">
    <property type="entry name" value="3-OXO-5-ALPHA-STEROID 4-DEHYDROGENASE"/>
    <property type="match status" value="1"/>
</dbReference>
<evidence type="ECO:0000256" key="12">
    <source>
        <dbReference type="ARBA" id="ARBA00023098"/>
    </source>
</evidence>
<evidence type="ECO:0000256" key="5">
    <source>
        <dbReference type="ARBA" id="ARBA00022516"/>
    </source>
</evidence>
<dbReference type="KEGG" id="bbel:109486152"/>
<dbReference type="GO" id="GO:0042761">
    <property type="term" value="P:very long-chain fatty acid biosynthetic process"/>
    <property type="evidence" value="ECO:0007669"/>
    <property type="project" value="TreeGrafter"/>
</dbReference>
<keyword evidence="9" id="KW-0521">NADP</keyword>
<protein>
    <recommendedName>
        <fullName evidence="15">Trans-2,3-enoyl-CoA reductase-like</fullName>
        <ecNumber evidence="4">1.3.1.93</ecNumber>
    </recommendedName>
    <alternativeName>
        <fullName evidence="16">Steroid 5-alpha-reductase 2-like 2 protein</fullName>
    </alternativeName>
</protein>
<evidence type="ECO:0000256" key="4">
    <source>
        <dbReference type="ARBA" id="ARBA00012530"/>
    </source>
</evidence>
<dbReference type="InterPro" id="IPR039357">
    <property type="entry name" value="SRD5A/TECR"/>
</dbReference>
<feature type="domain" description="TECR-like N-terminal" evidence="19">
    <location>
        <begin position="1"/>
        <end position="78"/>
    </location>
</feature>
<dbReference type="Proteomes" id="UP000515135">
    <property type="component" value="Unplaced"/>
</dbReference>
<sequence>MEIEILHAKSGKQITCLNHVDNYSTVLDLKKWIYKQFPKYYPARQSLRLEPKGRNLSDEETVRSLDLRVGDRKLYLRDLGPQIGWKTVFLCEYSGPIAAYLLFYLRPAFIYGVTKAKTHPVVHIAFACWTFHYVKRVLETQFVHRFSHGTMPVRNLFKNCSYYWGFAAIVSYFINHPLYTPPAYGDLQVYSALAGFLINELGNLSIHLAFMNMRPPGTKTRAIPYPTGNPFTALFSLVSCPNYTYEVGSWVCFTIMTQSFPALLFTLAGFYQMTVWAIGKHRNYLKEFSNYPRARKPIIPFLL</sequence>
<dbReference type="AlphaFoldDB" id="A0A6P5ATS6"/>
<dbReference type="GO" id="GO:0005789">
    <property type="term" value="C:endoplasmic reticulum membrane"/>
    <property type="evidence" value="ECO:0007669"/>
    <property type="project" value="UniProtKB-SubCell"/>
</dbReference>
<dbReference type="PANTHER" id="PTHR10556:SF28">
    <property type="entry name" value="VERY-LONG-CHAIN ENOYL-COA REDUCTASE"/>
    <property type="match status" value="1"/>
</dbReference>
<dbReference type="GeneID" id="109486152"/>
<evidence type="ECO:0000259" key="18">
    <source>
        <dbReference type="Pfam" id="PF02544"/>
    </source>
</evidence>
<dbReference type="FunFam" id="3.10.20.90:FF:000131">
    <property type="entry name" value="trans-2,3-enoyl-CoA reductase-like"/>
    <property type="match status" value="1"/>
</dbReference>
<feature type="transmembrane region" description="Helical" evidence="17">
    <location>
        <begin position="190"/>
        <end position="210"/>
    </location>
</feature>
<comment type="pathway">
    <text evidence="2">Lipid metabolism; fatty acid biosynthesis.</text>
</comment>
<keyword evidence="11" id="KW-0560">Oxidoreductase</keyword>
<dbReference type="InterPro" id="IPR029071">
    <property type="entry name" value="Ubiquitin-like_domsf"/>
</dbReference>
<dbReference type="Pfam" id="PF02544">
    <property type="entry name" value="Steroid_dh"/>
    <property type="match status" value="1"/>
</dbReference>
<dbReference type="CDD" id="cd01801">
    <property type="entry name" value="Ubl_TECR_like"/>
    <property type="match status" value="1"/>
</dbReference>
<keyword evidence="8" id="KW-0276">Fatty acid metabolism</keyword>
<comment type="similarity">
    <text evidence="3">Belongs to the steroid 5-alpha reductase family.</text>
</comment>
<evidence type="ECO:0000256" key="14">
    <source>
        <dbReference type="ARBA" id="ARBA00023160"/>
    </source>
</evidence>
<keyword evidence="10 17" id="KW-1133">Transmembrane helix</keyword>
<evidence type="ECO:0000256" key="3">
    <source>
        <dbReference type="ARBA" id="ARBA00007742"/>
    </source>
</evidence>
<dbReference type="Gene3D" id="3.10.20.90">
    <property type="entry name" value="Phosphatidylinositol 3-kinase Catalytic Subunit, Chain A, domain 1"/>
    <property type="match status" value="1"/>
</dbReference>